<keyword evidence="3" id="KW-1185">Reference proteome</keyword>
<evidence type="ECO:0000256" key="1">
    <source>
        <dbReference type="SAM" id="SignalP"/>
    </source>
</evidence>
<comment type="caution">
    <text evidence="2">The sequence shown here is derived from an EMBL/GenBank/DDBJ whole genome shotgun (WGS) entry which is preliminary data.</text>
</comment>
<evidence type="ECO:0008006" key="4">
    <source>
        <dbReference type="Google" id="ProtNLM"/>
    </source>
</evidence>
<dbReference type="Proteomes" id="UP001501725">
    <property type="component" value="Unassembled WGS sequence"/>
</dbReference>
<sequence>MRPLLLLLVLLIFGNSPARALTWDEPWADSVIRKSSSFVLGNVLSSDPRTGIRIQVFRTLGGKPVPDTVLISGFYDLRICSNSGDVPEFRIQKTDSCYFFLYEDADQRFSIATPTTGFDYVLDGQVIGTYRHSYHQAQVPVAAYELTMGAIFNHYHGRSYDAAAVRAFVLEQLGQPPAGFGEQELGRFFRQHAALETVYHLRLQVPETLLLPFLRDRKNFHNQVSGARALGSIPTGSARGALLAVVGDSTYRGFVQVMCLRALGPDPKDFKSRLQQLEETATDEEDDFGGNLMDPRICTDLPSVKKAIRRLLDQL</sequence>
<reference evidence="3" key="1">
    <citation type="journal article" date="2019" name="Int. J. Syst. Evol. Microbiol.">
        <title>The Global Catalogue of Microorganisms (GCM) 10K type strain sequencing project: providing services to taxonomists for standard genome sequencing and annotation.</title>
        <authorList>
            <consortium name="The Broad Institute Genomics Platform"/>
            <consortium name="The Broad Institute Genome Sequencing Center for Infectious Disease"/>
            <person name="Wu L."/>
            <person name="Ma J."/>
        </authorList>
    </citation>
    <scope>NUCLEOTIDE SEQUENCE [LARGE SCALE GENOMIC DNA]</scope>
    <source>
        <strain evidence="3">JCM 17919</strain>
    </source>
</reference>
<feature type="chain" id="PRO_5047280814" description="DUF4369 domain-containing protein" evidence="1">
    <location>
        <begin position="21"/>
        <end position="315"/>
    </location>
</feature>
<keyword evidence="1" id="KW-0732">Signal</keyword>
<organism evidence="2 3">
    <name type="scientific">Flaviaesturariibacter amylovorans</name>
    <dbReference type="NCBI Taxonomy" id="1084520"/>
    <lineage>
        <taxon>Bacteria</taxon>
        <taxon>Pseudomonadati</taxon>
        <taxon>Bacteroidota</taxon>
        <taxon>Chitinophagia</taxon>
        <taxon>Chitinophagales</taxon>
        <taxon>Chitinophagaceae</taxon>
        <taxon>Flaviaestuariibacter</taxon>
    </lineage>
</organism>
<feature type="signal peptide" evidence="1">
    <location>
        <begin position="1"/>
        <end position="20"/>
    </location>
</feature>
<gene>
    <name evidence="2" type="ORF">GCM10023184_38380</name>
</gene>
<dbReference type="RefSeq" id="WP_345257482.1">
    <property type="nucleotide sequence ID" value="NZ_BAABGY010000014.1"/>
</dbReference>
<name>A0ABP8HKF5_9BACT</name>
<protein>
    <recommendedName>
        <fullName evidence="4">DUF4369 domain-containing protein</fullName>
    </recommendedName>
</protein>
<proteinExistence type="predicted"/>
<evidence type="ECO:0000313" key="3">
    <source>
        <dbReference type="Proteomes" id="UP001501725"/>
    </source>
</evidence>
<accession>A0ABP8HKF5</accession>
<evidence type="ECO:0000313" key="2">
    <source>
        <dbReference type="EMBL" id="GAA4340589.1"/>
    </source>
</evidence>
<dbReference type="EMBL" id="BAABGY010000014">
    <property type="protein sequence ID" value="GAA4340589.1"/>
    <property type="molecule type" value="Genomic_DNA"/>
</dbReference>